<dbReference type="RefSeq" id="WP_065247176.1">
    <property type="nucleotide sequence ID" value="NZ_CP012117.1"/>
</dbReference>
<protein>
    <recommendedName>
        <fullName evidence="2">Solute-binding protein family 3/N-terminal domain-containing protein</fullName>
    </recommendedName>
</protein>
<dbReference type="AlphaFoldDB" id="A0A1B0ZFU2"/>
<keyword evidence="1" id="KW-0732">Signal</keyword>
<dbReference type="InterPro" id="IPR006311">
    <property type="entry name" value="TAT_signal"/>
</dbReference>
<accession>A0A1B0ZFU2</accession>
<dbReference type="KEGG" id="dva:DAD186_02590"/>
<dbReference type="CDD" id="cd01004">
    <property type="entry name" value="PBP2_MidA_like"/>
    <property type="match status" value="1"/>
</dbReference>
<dbReference type="SMART" id="SM00062">
    <property type="entry name" value="PBPb"/>
    <property type="match status" value="1"/>
</dbReference>
<proteinExistence type="predicted"/>
<gene>
    <name evidence="3" type="ORF">DAD186_02590</name>
</gene>
<dbReference type="Pfam" id="PF00497">
    <property type="entry name" value="SBP_bac_3"/>
    <property type="match status" value="1"/>
</dbReference>
<evidence type="ECO:0000256" key="1">
    <source>
        <dbReference type="ARBA" id="ARBA00022729"/>
    </source>
</evidence>
<dbReference type="PANTHER" id="PTHR35936">
    <property type="entry name" value="MEMBRANE-BOUND LYTIC MUREIN TRANSGLYCOSYLASE F"/>
    <property type="match status" value="1"/>
</dbReference>
<dbReference type="InterPro" id="IPR001638">
    <property type="entry name" value="Solute-binding_3/MltF_N"/>
</dbReference>
<sequence>MMHVSECRSDARQAAVGTPRRAFLRAIPAALAAGALAPSLGACTRASETLAAEASLIPEVDFSGIEYQDDIAALLPEEIRARGELVNGAELSYAPGEFLNNGKAVGYDIDLLTALGIVFGLKTRTESAVFSQIIPAVGSKYDVGISGFTINDERLETVTMVSYFEAGISYAVKKGNPYGIDPHDLCGKRPAVQVGSYQEEIALAADEQCRAEGRRSVDVLAYANNSDVVTNVAGGKADVLIADSPVTSYAIARSRGSLEQVGDVEESALNGIVVKKGEDQLAEALCAAVQHLIDTGALRTIMSAWGNDAGLIEKAEVKKA</sequence>
<evidence type="ECO:0000313" key="3">
    <source>
        <dbReference type="EMBL" id="ANP26818.1"/>
    </source>
</evidence>
<name>A0A1B0ZFU2_9MICO</name>
<organism evidence="3 4">
    <name type="scientific">Dermabacter vaginalis</name>
    <dbReference type="NCBI Taxonomy" id="1630135"/>
    <lineage>
        <taxon>Bacteria</taxon>
        <taxon>Bacillati</taxon>
        <taxon>Actinomycetota</taxon>
        <taxon>Actinomycetes</taxon>
        <taxon>Micrococcales</taxon>
        <taxon>Dermabacteraceae</taxon>
        <taxon>Dermabacter</taxon>
    </lineage>
</organism>
<evidence type="ECO:0000259" key="2">
    <source>
        <dbReference type="SMART" id="SM00062"/>
    </source>
</evidence>
<dbReference type="SUPFAM" id="SSF53850">
    <property type="entry name" value="Periplasmic binding protein-like II"/>
    <property type="match status" value="1"/>
</dbReference>
<reference evidence="3 4" key="1">
    <citation type="submission" date="2015-06" db="EMBL/GenBank/DDBJ databases">
        <title>Investigation of pathophysiology for high-risk pregnancy and development of treatment modality based on it.</title>
        <authorList>
            <person name="Kim B.-C."/>
            <person name="Lim S."/>
        </authorList>
    </citation>
    <scope>NUCLEOTIDE SEQUENCE [LARGE SCALE GENOMIC DNA]</scope>
    <source>
        <strain evidence="3 4">AD1-86</strain>
    </source>
</reference>
<dbReference type="STRING" id="1630135.DAD186_02590"/>
<feature type="domain" description="Solute-binding protein family 3/N-terminal" evidence="2">
    <location>
        <begin position="84"/>
        <end position="309"/>
    </location>
</feature>
<evidence type="ECO:0000313" key="4">
    <source>
        <dbReference type="Proteomes" id="UP000092596"/>
    </source>
</evidence>
<dbReference type="Proteomes" id="UP000092596">
    <property type="component" value="Chromosome"/>
</dbReference>
<dbReference type="EMBL" id="CP012117">
    <property type="protein sequence ID" value="ANP26818.1"/>
    <property type="molecule type" value="Genomic_DNA"/>
</dbReference>
<dbReference type="PANTHER" id="PTHR35936:SF17">
    <property type="entry name" value="ARGININE-BINDING EXTRACELLULAR PROTEIN ARTP"/>
    <property type="match status" value="1"/>
</dbReference>
<dbReference type="PROSITE" id="PS51318">
    <property type="entry name" value="TAT"/>
    <property type="match status" value="1"/>
</dbReference>
<dbReference type="PATRIC" id="fig|1630135.4.peg.261"/>
<dbReference type="Gene3D" id="3.40.190.10">
    <property type="entry name" value="Periplasmic binding protein-like II"/>
    <property type="match status" value="2"/>
</dbReference>